<keyword evidence="3" id="KW-0548">Nucleotidyltransferase</keyword>
<feature type="domain" description="Reverse transcriptase" evidence="2">
    <location>
        <begin position="70"/>
        <end position="196"/>
    </location>
</feature>
<protein>
    <submittedName>
        <fullName evidence="3">RNA-directed DNA polymerase reverse transcriptase</fullName>
    </submittedName>
</protein>
<gene>
    <name evidence="3" type="ORF">Adt_13365</name>
</gene>
<dbReference type="AlphaFoldDB" id="A0ABD1TX18"/>
<keyword evidence="1" id="KW-0732">Signal</keyword>
<proteinExistence type="predicted"/>
<sequence>MNLRLSILLSQIISAQLLRVDSFQVGMATGRVGAALSAPVPAPSGIFPPHSPFKSGRVGVGVGVGSFGFFSSSREFRQGDPISPSLCIITADYFSRLLTQQYEDIPLMAYRHMSDALISYLSFADDMIIFVNGQKQSIRRILQCIDHYEGTSRQLVNRDKSEIILPMRFSTSQIRRLDDLTEFCHQQHPFTYLCVPLFKRARKIFFYDDLVQKVRSRIFGWTSRLLSFEGRITLMQSMLSSIPLYLFQIMKPSKTILKKLEGIFARFLWNSKDHAHRLHWKRWKDLVFLLRRVDWVLGDWKILLIHSP</sequence>
<name>A0ABD1TX18_9LAMI</name>
<keyword evidence="3" id="KW-0695">RNA-directed DNA polymerase</keyword>
<comment type="caution">
    <text evidence="3">The sequence shown here is derived from an EMBL/GenBank/DDBJ whole genome shotgun (WGS) entry which is preliminary data.</text>
</comment>
<dbReference type="EMBL" id="JBFOLK010000004">
    <property type="protein sequence ID" value="KAL2517118.1"/>
    <property type="molecule type" value="Genomic_DNA"/>
</dbReference>
<feature type="chain" id="PRO_5044784073" evidence="1">
    <location>
        <begin position="23"/>
        <end position="308"/>
    </location>
</feature>
<dbReference type="PANTHER" id="PTHR33116:SF84">
    <property type="entry name" value="RNA-DIRECTED DNA POLYMERASE"/>
    <property type="match status" value="1"/>
</dbReference>
<evidence type="ECO:0000313" key="4">
    <source>
        <dbReference type="Proteomes" id="UP001604336"/>
    </source>
</evidence>
<dbReference type="Proteomes" id="UP001604336">
    <property type="component" value="Unassembled WGS sequence"/>
</dbReference>
<feature type="signal peptide" evidence="1">
    <location>
        <begin position="1"/>
        <end position="22"/>
    </location>
</feature>
<reference evidence="4" key="1">
    <citation type="submission" date="2024-07" db="EMBL/GenBank/DDBJ databases">
        <title>Two chromosome-level genome assemblies of Korean endemic species Abeliophyllum distichum and Forsythia ovata (Oleaceae).</title>
        <authorList>
            <person name="Jang H."/>
        </authorList>
    </citation>
    <scope>NUCLEOTIDE SEQUENCE [LARGE SCALE GENOMIC DNA]</scope>
</reference>
<organism evidence="3 4">
    <name type="scientific">Abeliophyllum distichum</name>
    <dbReference type="NCBI Taxonomy" id="126358"/>
    <lineage>
        <taxon>Eukaryota</taxon>
        <taxon>Viridiplantae</taxon>
        <taxon>Streptophyta</taxon>
        <taxon>Embryophyta</taxon>
        <taxon>Tracheophyta</taxon>
        <taxon>Spermatophyta</taxon>
        <taxon>Magnoliopsida</taxon>
        <taxon>eudicotyledons</taxon>
        <taxon>Gunneridae</taxon>
        <taxon>Pentapetalae</taxon>
        <taxon>asterids</taxon>
        <taxon>lamiids</taxon>
        <taxon>Lamiales</taxon>
        <taxon>Oleaceae</taxon>
        <taxon>Forsythieae</taxon>
        <taxon>Abeliophyllum</taxon>
    </lineage>
</organism>
<keyword evidence="4" id="KW-1185">Reference proteome</keyword>
<keyword evidence="3" id="KW-0808">Transferase</keyword>
<dbReference type="Pfam" id="PF00078">
    <property type="entry name" value="RVT_1"/>
    <property type="match status" value="1"/>
</dbReference>
<evidence type="ECO:0000313" key="3">
    <source>
        <dbReference type="EMBL" id="KAL2517118.1"/>
    </source>
</evidence>
<evidence type="ECO:0000259" key="2">
    <source>
        <dbReference type="Pfam" id="PF00078"/>
    </source>
</evidence>
<dbReference type="InterPro" id="IPR000477">
    <property type="entry name" value="RT_dom"/>
</dbReference>
<accession>A0ABD1TX18</accession>
<dbReference type="GO" id="GO:0003964">
    <property type="term" value="F:RNA-directed DNA polymerase activity"/>
    <property type="evidence" value="ECO:0007669"/>
    <property type="project" value="UniProtKB-KW"/>
</dbReference>
<dbReference type="PANTHER" id="PTHR33116">
    <property type="entry name" value="REVERSE TRANSCRIPTASE ZINC-BINDING DOMAIN-CONTAINING PROTEIN-RELATED-RELATED"/>
    <property type="match status" value="1"/>
</dbReference>
<evidence type="ECO:0000256" key="1">
    <source>
        <dbReference type="SAM" id="SignalP"/>
    </source>
</evidence>